<accession>A0A8X7TIA2</accession>
<dbReference type="Proteomes" id="UP000886595">
    <property type="component" value="Unassembled WGS sequence"/>
</dbReference>
<comment type="caution">
    <text evidence="1">The sequence shown here is derived from an EMBL/GenBank/DDBJ whole genome shotgun (WGS) entry which is preliminary data.</text>
</comment>
<name>A0A8X7TIA2_BRACI</name>
<dbReference type="AlphaFoldDB" id="A0A8X7TIA2"/>
<protein>
    <submittedName>
        <fullName evidence="1">Uncharacterized protein</fullName>
    </submittedName>
</protein>
<gene>
    <name evidence="1" type="ORF">Bca52824_095401</name>
</gene>
<keyword evidence="2" id="KW-1185">Reference proteome</keyword>
<proteinExistence type="predicted"/>
<dbReference type="EMBL" id="JAAMPC010000362">
    <property type="protein sequence ID" value="KAG2242759.1"/>
    <property type="molecule type" value="Genomic_DNA"/>
</dbReference>
<organism evidence="1 2">
    <name type="scientific">Brassica carinata</name>
    <name type="common">Ethiopian mustard</name>
    <name type="synonym">Abyssinian cabbage</name>
    <dbReference type="NCBI Taxonomy" id="52824"/>
    <lineage>
        <taxon>Eukaryota</taxon>
        <taxon>Viridiplantae</taxon>
        <taxon>Streptophyta</taxon>
        <taxon>Embryophyta</taxon>
        <taxon>Tracheophyta</taxon>
        <taxon>Spermatophyta</taxon>
        <taxon>Magnoliopsida</taxon>
        <taxon>eudicotyledons</taxon>
        <taxon>Gunneridae</taxon>
        <taxon>Pentapetalae</taxon>
        <taxon>rosids</taxon>
        <taxon>malvids</taxon>
        <taxon>Brassicales</taxon>
        <taxon>Brassicaceae</taxon>
        <taxon>Brassiceae</taxon>
        <taxon>Brassica</taxon>
    </lineage>
</organism>
<reference evidence="1 2" key="1">
    <citation type="submission" date="2020-02" db="EMBL/GenBank/DDBJ databases">
        <authorList>
            <person name="Ma Q."/>
            <person name="Huang Y."/>
            <person name="Song X."/>
            <person name="Pei D."/>
        </authorList>
    </citation>
    <scope>NUCLEOTIDE SEQUENCE [LARGE SCALE GENOMIC DNA]</scope>
    <source>
        <strain evidence="1">Sxm20200214</strain>
        <tissue evidence="1">Leaf</tissue>
    </source>
</reference>
<evidence type="ECO:0000313" key="1">
    <source>
        <dbReference type="EMBL" id="KAG2242759.1"/>
    </source>
</evidence>
<evidence type="ECO:0000313" key="2">
    <source>
        <dbReference type="Proteomes" id="UP000886595"/>
    </source>
</evidence>
<sequence length="95" mass="10977">MNTPTDLMCREGSSSQAKRRLDLVEEIIKISDCDMAVMAERFKLTLIGRVLHRGSRSIEALISQLPRPRIWNVEGTWEMVGFSSTLTTRRTFMRF</sequence>